<dbReference type="Proteomes" id="UP000198968">
    <property type="component" value="Unassembled WGS sequence"/>
</dbReference>
<accession>A0A1I4YIN8</accession>
<evidence type="ECO:0000313" key="2">
    <source>
        <dbReference type="Proteomes" id="UP000198968"/>
    </source>
</evidence>
<protein>
    <submittedName>
        <fullName evidence="1">Uncharacterized protein</fullName>
    </submittedName>
</protein>
<gene>
    <name evidence="1" type="ORF">SAMN05428971_1222</name>
</gene>
<reference evidence="2" key="1">
    <citation type="submission" date="2016-10" db="EMBL/GenBank/DDBJ databases">
        <authorList>
            <person name="Varghese N."/>
            <person name="Submissions S."/>
        </authorList>
    </citation>
    <scope>NUCLEOTIDE SEQUENCE [LARGE SCALE GENOMIC DNA]</scope>
    <source>
        <strain evidence="2">OV426</strain>
    </source>
</reference>
<evidence type="ECO:0000313" key="1">
    <source>
        <dbReference type="EMBL" id="SFN37857.1"/>
    </source>
</evidence>
<dbReference type="RefSeq" id="WP_090961398.1">
    <property type="nucleotide sequence ID" value="NZ_FOVG01000001.1"/>
</dbReference>
<dbReference type="EMBL" id="FOVG01000001">
    <property type="protein sequence ID" value="SFN37857.1"/>
    <property type="molecule type" value="Genomic_DNA"/>
</dbReference>
<dbReference type="AlphaFoldDB" id="A0A1I4YIN8"/>
<organism evidence="1 2">
    <name type="scientific">Candidatus Pantoea varia</name>
    <dbReference type="NCBI Taxonomy" id="1881036"/>
    <lineage>
        <taxon>Bacteria</taxon>
        <taxon>Pseudomonadati</taxon>
        <taxon>Pseudomonadota</taxon>
        <taxon>Gammaproteobacteria</taxon>
        <taxon>Enterobacterales</taxon>
        <taxon>Erwiniaceae</taxon>
        <taxon>Pantoea</taxon>
    </lineage>
</organism>
<name>A0A1I4YIN8_9GAMM</name>
<keyword evidence="2" id="KW-1185">Reference proteome</keyword>
<sequence length="90" mass="10421">MVYHDKTTGHMILGEAAINLAFEEQEITLVSLIRQLGEMAENERSDDRVEQIADARNWLKSFINPTTRDRAELNWLVETGQAPVFLKDYR</sequence>
<dbReference type="OrthoDB" id="6539446at2"/>
<proteinExistence type="predicted"/>